<proteinExistence type="predicted"/>
<evidence type="ECO:0008006" key="6">
    <source>
        <dbReference type="Google" id="ProtNLM"/>
    </source>
</evidence>
<evidence type="ECO:0000256" key="1">
    <source>
        <dbReference type="ARBA" id="ARBA00004328"/>
    </source>
</evidence>
<keyword evidence="2" id="KW-0167">Capsid protein</keyword>
<evidence type="ECO:0000256" key="3">
    <source>
        <dbReference type="ARBA" id="ARBA00022844"/>
    </source>
</evidence>
<evidence type="ECO:0000313" key="4">
    <source>
        <dbReference type="EMBL" id="QDH88910.1"/>
    </source>
</evidence>
<protein>
    <recommendedName>
        <fullName evidence="6">Coat protein</fullName>
    </recommendedName>
</protein>
<dbReference type="GO" id="GO:0019028">
    <property type="term" value="C:viral capsid"/>
    <property type="evidence" value="ECO:0007669"/>
    <property type="project" value="UniProtKB-KW"/>
</dbReference>
<evidence type="ECO:0000313" key="5">
    <source>
        <dbReference type="EMBL" id="QDH89629.1"/>
    </source>
</evidence>
<name>A0A514D5K5_9VIRU</name>
<dbReference type="Gene3D" id="3.30.380.10">
    <property type="entry name" value="MS2 Viral Coat Protein"/>
    <property type="match status" value="1"/>
</dbReference>
<keyword evidence="3" id="KW-0946">Virion</keyword>
<dbReference type="EMBL" id="MN034931">
    <property type="protein sequence ID" value="QDH89629.1"/>
    <property type="molecule type" value="Genomic_RNA"/>
</dbReference>
<sequence>MPTMANITLNNFAASPVSYSVLSVEGNVGVWADVSQGTTGGFRTITEQVKRPTDPTKGVTRVQFRIARPFVNTTTGAVDYILRANTEILIPVVATIAERQELYAMTKNFMAHANAQAAVKDLEGIW</sequence>
<gene>
    <name evidence="5" type="ORF">H3RhizoLitter14636_000003</name>
    <name evidence="4" type="ORF">H4Bulk46416_000002</name>
</gene>
<reference evidence="4" key="1">
    <citation type="submission" date="2019-05" db="EMBL/GenBank/DDBJ databases">
        <title>Metatranscriptomic reconstruction reveals RNA viruses with the potential to shape carbon cycling in soil.</title>
        <authorList>
            <person name="Starr E.P."/>
            <person name="Nuccio E."/>
            <person name="Pett-Ridge J."/>
            <person name="Banfield J.F."/>
            <person name="Firestone M.K."/>
        </authorList>
    </citation>
    <scope>NUCLEOTIDE SEQUENCE</scope>
    <source>
        <strain evidence="5">H3_Rhizo_Litter_14_scaffold_636</strain>
        <strain evidence="4">H4_Bulk_46_scaffold_416</strain>
    </source>
</reference>
<accession>A0A514D5K5</accession>
<dbReference type="InterPro" id="IPR015954">
    <property type="entry name" value="Phage_RNA-type_capsid"/>
</dbReference>
<comment type="subcellular location">
    <subcellularLocation>
        <location evidence="1">Virion</location>
    </subcellularLocation>
</comment>
<organism evidence="4">
    <name type="scientific">Leviviridae sp</name>
    <dbReference type="NCBI Taxonomy" id="2027243"/>
    <lineage>
        <taxon>Viruses</taxon>
        <taxon>Riboviria</taxon>
        <taxon>Orthornavirae</taxon>
        <taxon>Lenarviricota</taxon>
        <taxon>Leviviricetes</taxon>
        <taxon>Norzivirales</taxon>
        <taxon>Fiersviridae</taxon>
    </lineage>
</organism>
<dbReference type="EMBL" id="MN034459">
    <property type="protein sequence ID" value="QDH88910.1"/>
    <property type="molecule type" value="Genomic_RNA"/>
</dbReference>
<evidence type="ECO:0000256" key="2">
    <source>
        <dbReference type="ARBA" id="ARBA00022561"/>
    </source>
</evidence>